<dbReference type="InterPro" id="IPR015915">
    <property type="entry name" value="Kelch-typ_b-propeller"/>
</dbReference>
<keyword evidence="4" id="KW-1185">Reference proteome</keyword>
<dbReference type="Pfam" id="PF01344">
    <property type="entry name" value="Kelch_1"/>
    <property type="match status" value="2"/>
</dbReference>
<dbReference type="Gene3D" id="2.120.10.80">
    <property type="entry name" value="Kelch-type beta propeller"/>
    <property type="match status" value="1"/>
</dbReference>
<dbReference type="PANTHER" id="PTHR46344">
    <property type="entry name" value="OS02G0202900 PROTEIN"/>
    <property type="match status" value="1"/>
</dbReference>
<evidence type="ECO:0000313" key="3">
    <source>
        <dbReference type="EMBL" id="KAL3306867.1"/>
    </source>
</evidence>
<dbReference type="Proteomes" id="UP001626550">
    <property type="component" value="Unassembled WGS sequence"/>
</dbReference>
<protein>
    <submittedName>
        <fullName evidence="3">Uncharacterized protein</fullName>
    </submittedName>
</protein>
<dbReference type="AlphaFoldDB" id="A0ABD2PJW9"/>
<proteinExistence type="predicted"/>
<accession>A0ABD2PJW9</accession>
<sequence length="114" mass="12467">MSTESTQQPEASNILEVLDLSAATKQWKQITSMNHVRNYAVCTVFGVASTFSLNTAEKYDPQTDTWNVISSMTVARLSAAAGVYGNKIYVAGGHNIGRRVFQSVVEVYDPETDS</sequence>
<keyword evidence="1" id="KW-0880">Kelch repeat</keyword>
<evidence type="ECO:0000313" key="4">
    <source>
        <dbReference type="Proteomes" id="UP001626550"/>
    </source>
</evidence>
<evidence type="ECO:0000256" key="1">
    <source>
        <dbReference type="ARBA" id="ARBA00022441"/>
    </source>
</evidence>
<dbReference type="InterPro" id="IPR006652">
    <property type="entry name" value="Kelch_1"/>
</dbReference>
<dbReference type="SUPFAM" id="SSF117281">
    <property type="entry name" value="Kelch motif"/>
    <property type="match status" value="1"/>
</dbReference>
<comment type="caution">
    <text evidence="3">The sequence shown here is derived from an EMBL/GenBank/DDBJ whole genome shotgun (WGS) entry which is preliminary data.</text>
</comment>
<organism evidence="3 4">
    <name type="scientific">Cichlidogyrus casuarinus</name>
    <dbReference type="NCBI Taxonomy" id="1844966"/>
    <lineage>
        <taxon>Eukaryota</taxon>
        <taxon>Metazoa</taxon>
        <taxon>Spiralia</taxon>
        <taxon>Lophotrochozoa</taxon>
        <taxon>Platyhelminthes</taxon>
        <taxon>Monogenea</taxon>
        <taxon>Monopisthocotylea</taxon>
        <taxon>Dactylogyridea</taxon>
        <taxon>Ancyrocephalidae</taxon>
        <taxon>Cichlidogyrus</taxon>
    </lineage>
</organism>
<dbReference type="EMBL" id="JBJKFK010009274">
    <property type="protein sequence ID" value="KAL3306867.1"/>
    <property type="molecule type" value="Genomic_DNA"/>
</dbReference>
<keyword evidence="2" id="KW-0677">Repeat</keyword>
<reference evidence="3 4" key="1">
    <citation type="submission" date="2024-11" db="EMBL/GenBank/DDBJ databases">
        <title>Adaptive evolution of stress response genes in parasites aligns with host niche diversity.</title>
        <authorList>
            <person name="Hahn C."/>
            <person name="Resl P."/>
        </authorList>
    </citation>
    <scope>NUCLEOTIDE SEQUENCE [LARGE SCALE GENOMIC DNA]</scope>
    <source>
        <strain evidence="3">EGGRZ-B1_66</strain>
        <tissue evidence="3">Body</tissue>
    </source>
</reference>
<name>A0ABD2PJW9_9PLAT</name>
<dbReference type="PANTHER" id="PTHR46344:SF27">
    <property type="entry name" value="KELCH REPEAT SUPERFAMILY PROTEIN"/>
    <property type="match status" value="1"/>
</dbReference>
<feature type="non-terminal residue" evidence="3">
    <location>
        <position position="114"/>
    </location>
</feature>
<gene>
    <name evidence="3" type="ORF">Ciccas_014637</name>
</gene>
<evidence type="ECO:0000256" key="2">
    <source>
        <dbReference type="ARBA" id="ARBA00022737"/>
    </source>
</evidence>